<organism evidence="1 2">
    <name type="scientific">Dryococelus australis</name>
    <dbReference type="NCBI Taxonomy" id="614101"/>
    <lineage>
        <taxon>Eukaryota</taxon>
        <taxon>Metazoa</taxon>
        <taxon>Ecdysozoa</taxon>
        <taxon>Arthropoda</taxon>
        <taxon>Hexapoda</taxon>
        <taxon>Insecta</taxon>
        <taxon>Pterygota</taxon>
        <taxon>Neoptera</taxon>
        <taxon>Polyneoptera</taxon>
        <taxon>Phasmatodea</taxon>
        <taxon>Verophasmatodea</taxon>
        <taxon>Anareolatae</taxon>
        <taxon>Phasmatidae</taxon>
        <taxon>Eurycanthinae</taxon>
        <taxon>Dryococelus</taxon>
    </lineage>
</organism>
<protein>
    <submittedName>
        <fullName evidence="1">Uncharacterized protein</fullName>
    </submittedName>
</protein>
<comment type="caution">
    <text evidence="1">The sequence shown here is derived from an EMBL/GenBank/DDBJ whole genome shotgun (WGS) entry which is preliminary data.</text>
</comment>
<name>A0ABQ9GWI1_9NEOP</name>
<dbReference type="EMBL" id="JARBHB010000008">
    <property type="protein sequence ID" value="KAJ8876382.1"/>
    <property type="molecule type" value="Genomic_DNA"/>
</dbReference>
<gene>
    <name evidence="1" type="ORF">PR048_020827</name>
</gene>
<reference evidence="1 2" key="1">
    <citation type="submission" date="2023-02" db="EMBL/GenBank/DDBJ databases">
        <title>LHISI_Scaffold_Assembly.</title>
        <authorList>
            <person name="Stuart O.P."/>
            <person name="Cleave R."/>
            <person name="Magrath M.J.L."/>
            <person name="Mikheyev A.S."/>
        </authorList>
    </citation>
    <scope>NUCLEOTIDE SEQUENCE [LARGE SCALE GENOMIC DNA]</scope>
    <source>
        <strain evidence="1">Daus_M_001</strain>
        <tissue evidence="1">Leg muscle</tissue>
    </source>
</reference>
<evidence type="ECO:0000313" key="2">
    <source>
        <dbReference type="Proteomes" id="UP001159363"/>
    </source>
</evidence>
<keyword evidence="2" id="KW-1185">Reference proteome</keyword>
<sequence length="502" mass="55330">MPLADGFSQGSPVSSALAFPDHLKTSMLRADQISPLHSTPLSVANFNGMDVGSLADGARGSGFYCDGYVTSSIYFHQCSTIDFFRHGADSTGDFFRWVTYSSSAIDVFMHNVDSAIDFFRHGADSTGDFFRWVTYSSSAIDVFMHNVDSAIDFFRHGADSTGDFFRWVTYSSSAIDVFMHNVDSAIDFFRHGADSTGDFFRWVTYSSSAIDVFMHNVDSAIDFFRHGADSTGDFFRWVTYSSSAIDVFMHNVDSAIDFFRHGADSTGDFFRWVTYSSSAIDVFMHNVDSAIDFFRHGADSTGDFFRWVTYSSSAIDVFMHDVDSAIDLYERASYGSSIGIANWIIGLCSSSVCMSSISTLNLLFQKECVLVIHFGRVLLWKRVLVSPYSVGRSKGRQVLDDPLNQVSSPNSQEPGCSVCGATAAGILSMEYSVDVLACCKFSWSPPIATQRSAARRCVVEAALSRSRCTERHMCGMSRSLFAAIVNMNAISITNTEGEIGSI</sequence>
<evidence type="ECO:0000313" key="1">
    <source>
        <dbReference type="EMBL" id="KAJ8876382.1"/>
    </source>
</evidence>
<accession>A0ABQ9GWI1</accession>
<dbReference type="Proteomes" id="UP001159363">
    <property type="component" value="Chromosome 7"/>
</dbReference>
<proteinExistence type="predicted"/>